<dbReference type="AlphaFoldDB" id="A0A3M0KEC3"/>
<sequence>MAGSCAAPGRGGAGRAARPGEPALLEPEPAEPSPLRAASCPGALGSGWAAAPLIAMEKYKGKLVKYKPKKWMVRQGKNWLKLPCSMDCDWRHKIQLEASHFSTFISDLVEGAVL</sequence>
<protein>
    <submittedName>
        <fullName evidence="2">Uncharacterized protein</fullName>
    </submittedName>
</protein>
<feature type="region of interest" description="Disordered" evidence="1">
    <location>
        <begin position="1"/>
        <end position="37"/>
    </location>
</feature>
<gene>
    <name evidence="2" type="ORF">DUI87_11484</name>
</gene>
<evidence type="ECO:0000313" key="2">
    <source>
        <dbReference type="EMBL" id="RMC11365.1"/>
    </source>
</evidence>
<organism evidence="2 3">
    <name type="scientific">Hirundo rustica rustica</name>
    <dbReference type="NCBI Taxonomy" id="333673"/>
    <lineage>
        <taxon>Eukaryota</taxon>
        <taxon>Metazoa</taxon>
        <taxon>Chordata</taxon>
        <taxon>Craniata</taxon>
        <taxon>Vertebrata</taxon>
        <taxon>Euteleostomi</taxon>
        <taxon>Archelosauria</taxon>
        <taxon>Archosauria</taxon>
        <taxon>Dinosauria</taxon>
        <taxon>Saurischia</taxon>
        <taxon>Theropoda</taxon>
        <taxon>Coelurosauria</taxon>
        <taxon>Aves</taxon>
        <taxon>Neognathae</taxon>
        <taxon>Neoaves</taxon>
        <taxon>Telluraves</taxon>
        <taxon>Australaves</taxon>
        <taxon>Passeriformes</taxon>
        <taxon>Sylvioidea</taxon>
        <taxon>Hirundinidae</taxon>
        <taxon>Hirundo</taxon>
    </lineage>
</organism>
<evidence type="ECO:0000313" key="3">
    <source>
        <dbReference type="Proteomes" id="UP000269221"/>
    </source>
</evidence>
<dbReference type="Proteomes" id="UP000269221">
    <property type="component" value="Unassembled WGS sequence"/>
</dbReference>
<comment type="caution">
    <text evidence="2">The sequence shown here is derived from an EMBL/GenBank/DDBJ whole genome shotgun (WGS) entry which is preliminary data.</text>
</comment>
<proteinExistence type="predicted"/>
<reference evidence="2 3" key="1">
    <citation type="submission" date="2018-07" db="EMBL/GenBank/DDBJ databases">
        <title>A high quality draft genome assembly of the barn swallow (H. rustica rustica).</title>
        <authorList>
            <person name="Formenti G."/>
            <person name="Chiara M."/>
            <person name="Poveda L."/>
            <person name="Francoijs K.-J."/>
            <person name="Bonisoli-Alquati A."/>
            <person name="Canova L."/>
            <person name="Gianfranceschi L."/>
            <person name="Horner D.S."/>
            <person name="Saino N."/>
        </authorList>
    </citation>
    <scope>NUCLEOTIDE SEQUENCE [LARGE SCALE GENOMIC DNA]</scope>
    <source>
        <strain evidence="2">Chelidonia</strain>
        <tissue evidence="2">Blood</tissue>
    </source>
</reference>
<keyword evidence="3" id="KW-1185">Reference proteome</keyword>
<accession>A0A3M0KEC3</accession>
<name>A0A3M0KEC3_HIRRU</name>
<dbReference type="EMBL" id="QRBI01000108">
    <property type="protein sequence ID" value="RMC11365.1"/>
    <property type="molecule type" value="Genomic_DNA"/>
</dbReference>
<feature type="compositionally biased region" description="Low complexity" evidence="1">
    <location>
        <begin position="15"/>
        <end position="37"/>
    </location>
</feature>
<evidence type="ECO:0000256" key="1">
    <source>
        <dbReference type="SAM" id="MobiDB-lite"/>
    </source>
</evidence>